<evidence type="ECO:0000313" key="1">
    <source>
        <dbReference type="EMBL" id="KNZ50837.1"/>
    </source>
</evidence>
<name>A0A0L6URJ3_9BASI</name>
<protein>
    <submittedName>
        <fullName evidence="1">Uncharacterized protein</fullName>
    </submittedName>
</protein>
<gene>
    <name evidence="1" type="ORF">VP01_4216g2</name>
</gene>
<dbReference type="AlphaFoldDB" id="A0A0L6URJ3"/>
<accession>A0A0L6URJ3</accession>
<evidence type="ECO:0000313" key="2">
    <source>
        <dbReference type="Proteomes" id="UP000037035"/>
    </source>
</evidence>
<dbReference type="Proteomes" id="UP000037035">
    <property type="component" value="Unassembled WGS sequence"/>
</dbReference>
<dbReference type="OrthoDB" id="8041940at2759"/>
<organism evidence="1 2">
    <name type="scientific">Puccinia sorghi</name>
    <dbReference type="NCBI Taxonomy" id="27349"/>
    <lineage>
        <taxon>Eukaryota</taxon>
        <taxon>Fungi</taxon>
        <taxon>Dikarya</taxon>
        <taxon>Basidiomycota</taxon>
        <taxon>Pucciniomycotina</taxon>
        <taxon>Pucciniomycetes</taxon>
        <taxon>Pucciniales</taxon>
        <taxon>Pucciniaceae</taxon>
        <taxon>Puccinia</taxon>
    </lineage>
</organism>
<dbReference type="VEuPathDB" id="FungiDB:VP01_4216g2"/>
<proteinExistence type="predicted"/>
<comment type="caution">
    <text evidence="1">The sequence shown here is derived from an EMBL/GenBank/DDBJ whole genome shotgun (WGS) entry which is preliminary data.</text>
</comment>
<dbReference type="EMBL" id="LAVV01009298">
    <property type="protein sequence ID" value="KNZ50837.1"/>
    <property type="molecule type" value="Genomic_DNA"/>
</dbReference>
<reference evidence="1 2" key="1">
    <citation type="submission" date="2015-08" db="EMBL/GenBank/DDBJ databases">
        <title>Next Generation Sequencing and Analysis of the Genome of Puccinia sorghi L Schw, the Causal Agent of Maize Common Rust.</title>
        <authorList>
            <person name="Rochi L."/>
            <person name="Burguener G."/>
            <person name="Darino M."/>
            <person name="Turjanski A."/>
            <person name="Kreff E."/>
            <person name="Dieguez M.J."/>
            <person name="Sacco F."/>
        </authorList>
    </citation>
    <scope>NUCLEOTIDE SEQUENCE [LARGE SCALE GENOMIC DNA]</scope>
    <source>
        <strain evidence="1 2">RO10H11247</strain>
    </source>
</reference>
<sequence>MFLASANFMQCACNQEANGLAIPYQKSCVCNQWQVLATGNLADLEALAVGQEFKLKNESHSKGCACCMPFEISQVLLNNVYILVDQDGVGPLFHFSEWDVVYPTCHLSLQEKVRGKGWKGLSWIIKGYC</sequence>
<keyword evidence="2" id="KW-1185">Reference proteome</keyword>